<feature type="region of interest" description="Disordered" evidence="1">
    <location>
        <begin position="56"/>
        <end position="80"/>
    </location>
</feature>
<dbReference type="AlphaFoldDB" id="A0A0K2T641"/>
<proteinExistence type="predicted"/>
<accession>A0A0K2T641</accession>
<evidence type="ECO:0000313" key="2">
    <source>
        <dbReference type="EMBL" id="CDW21539.1"/>
    </source>
</evidence>
<name>A0A0K2T641_LEPSM</name>
<dbReference type="KEGG" id="lsm:121118895"/>
<dbReference type="EMBL" id="HACA01004178">
    <property type="protein sequence ID" value="CDW21539.1"/>
    <property type="molecule type" value="Transcribed_RNA"/>
</dbReference>
<feature type="region of interest" description="Disordered" evidence="1">
    <location>
        <begin position="334"/>
        <end position="395"/>
    </location>
</feature>
<feature type="region of interest" description="Disordered" evidence="1">
    <location>
        <begin position="265"/>
        <end position="312"/>
    </location>
</feature>
<dbReference type="RefSeq" id="XP_040569423.1">
    <property type="nucleotide sequence ID" value="XM_040713489.2"/>
</dbReference>
<feature type="compositionally biased region" description="Polar residues" evidence="1">
    <location>
        <begin position="274"/>
        <end position="312"/>
    </location>
</feature>
<evidence type="ECO:0000256" key="1">
    <source>
        <dbReference type="SAM" id="MobiDB-lite"/>
    </source>
</evidence>
<reference evidence="2" key="1">
    <citation type="submission" date="2014-05" db="EMBL/GenBank/DDBJ databases">
        <authorList>
            <person name="Chronopoulou M."/>
        </authorList>
    </citation>
    <scope>NUCLEOTIDE SEQUENCE</scope>
    <source>
        <tissue evidence="2">Whole organism</tissue>
    </source>
</reference>
<feature type="compositionally biased region" description="Low complexity" evidence="1">
    <location>
        <begin position="357"/>
        <end position="369"/>
    </location>
</feature>
<sequence>MSSSSYVHSPNRSSLLGGYEIQQQQQPLHHLRVVESSTNNDGKNFTSPGNNLLQFQGSSSSLLNKNKRKSGSSPNIEEEGSDELGHVCQLHNDTLNHCLKEAGTYLCQVYANRSYIIRKLGSYEHHSTREELYPLETKARIIVNSESIIWESNEDLCTFYRDPSLLKSSISNISSSKSFKSTCKSNNNSNTCNCCISHQNPISSFSAPVSLLSFSQPPPSIPSSSSSLSNHHHFSDNSKEVVNIYPEIKSSGSIAHKTDLIISYTNSNSNSNTRVSKSQAPTSTKSVTFLSTPSYSKTNSGPKRHYTATSASSSSFDVTTETTWASKSPQIYPKLNNKKLHGKSLNSEGASHRQADSSNNTNSSSSFTPKKSKENPTSFLKISPRRRSQESWRCL</sequence>
<organism evidence="2">
    <name type="scientific">Lepeophtheirus salmonis</name>
    <name type="common">Salmon louse</name>
    <name type="synonym">Caligus salmonis</name>
    <dbReference type="NCBI Taxonomy" id="72036"/>
    <lineage>
        <taxon>Eukaryota</taxon>
        <taxon>Metazoa</taxon>
        <taxon>Ecdysozoa</taxon>
        <taxon>Arthropoda</taxon>
        <taxon>Crustacea</taxon>
        <taxon>Multicrustacea</taxon>
        <taxon>Hexanauplia</taxon>
        <taxon>Copepoda</taxon>
        <taxon>Siphonostomatoida</taxon>
        <taxon>Caligidae</taxon>
        <taxon>Lepeophtheirus</taxon>
    </lineage>
</organism>
<dbReference type="OrthoDB" id="10682762at2759"/>
<protein>
    <submittedName>
        <fullName evidence="2">Uncharacterized protein</fullName>
    </submittedName>
</protein>
<dbReference type="GeneID" id="121118895"/>